<proteinExistence type="predicted"/>
<dbReference type="VEuPathDB" id="GiardiaDB:SS50377_27899"/>
<dbReference type="EMBL" id="KI546159">
    <property type="protein sequence ID" value="EST42458.1"/>
    <property type="molecule type" value="Genomic_DNA"/>
</dbReference>
<reference evidence="1" key="1">
    <citation type="journal article" date="2014" name="PLoS Genet.">
        <title>The Genome of Spironucleus salmonicida Highlights a Fish Pathogen Adapted to Fluctuating Environments.</title>
        <authorList>
            <person name="Xu F."/>
            <person name="Jerlstrom-Hultqvist J."/>
            <person name="Einarsson E."/>
            <person name="Astvaldsson A."/>
            <person name="Svard S.G."/>
            <person name="Andersson J.O."/>
        </authorList>
    </citation>
    <scope>NUCLEOTIDE SEQUENCE</scope>
</reference>
<name>V6LDV3_9EUKA</name>
<gene>
    <name evidence="1" type="ORF">SS50377_17764</name>
</gene>
<evidence type="ECO:0000313" key="1">
    <source>
        <dbReference type="EMBL" id="EST42458.1"/>
    </source>
</evidence>
<organism evidence="1">
    <name type="scientific">Spironucleus salmonicida</name>
    <dbReference type="NCBI Taxonomy" id="348837"/>
    <lineage>
        <taxon>Eukaryota</taxon>
        <taxon>Metamonada</taxon>
        <taxon>Diplomonadida</taxon>
        <taxon>Hexamitidae</taxon>
        <taxon>Hexamitinae</taxon>
        <taxon>Spironucleus</taxon>
    </lineage>
</organism>
<sequence length="487" mass="54103">MFGFVTRPPDASCLTPRPRRTSAQVFIPWPEGQAAHGHRAGVQRGQYFQEPVHAPSGLQRATRAAHRRLAGQDTRAHCCQLAKYFCRNIWIGAPRHSAISKMPPKSAQPVQPPFYSTALNVANFGASQAKFPIALAPEKLSKQKLFFDCYQQVCAAFNLAFLPCFANLLLKPQGQTSSVTIHSAIMDLPSSLAIGLALAECADVGSLRIIDCQFPGNTLQNVLHFTQNERQIHLSFERMAIGPQMLDSLAFMGYFNRMSLRFTDCTLDQQALQRELQQAQAQSYQFLGLTRCAVDHARLLAALYDPALYNFSLSGIELFDAPPQHVVPTLNAIVAAKAGAHFITLARRRFTLALFTPEFQNLRFFDPATKKKYQQISAYAVNLVLYVRQQQHIFQTTDAENGVKSVIDGLVSKFLTSFAVDDEELVDYLGMNDVFVGFSGADGNFCMQSKLEYIGCQGSGEDAILLEGSVRAWFDGERLLERESEAL</sequence>
<dbReference type="AlphaFoldDB" id="V6LDV3"/>
<protein>
    <submittedName>
        <fullName evidence="1">Uncharacterized protein</fullName>
    </submittedName>
</protein>
<accession>V6LDV3</accession>